<dbReference type="PIRSF" id="PIRSF009320">
    <property type="entry name" value="Nuc_binding_HP_1000"/>
    <property type="match status" value="1"/>
</dbReference>
<dbReference type="Proteomes" id="UP000036449">
    <property type="component" value="Unassembled WGS sequence"/>
</dbReference>
<dbReference type="Gene3D" id="3.40.50.300">
    <property type="entry name" value="P-loop containing nucleotide triphosphate hydrolases"/>
    <property type="match status" value="1"/>
</dbReference>
<evidence type="ECO:0000313" key="2">
    <source>
        <dbReference type="Proteomes" id="UP000036449"/>
    </source>
</evidence>
<sequence length="221" mass="23713">MHVLTVAAHKGGAGKSTVSILLASLFAHARLRVVLIDTDEGQNTAFAWASRRALAQPAVVTIDSTARLTDLVGAARRHGIDFCLIDTPAGYSAMGRAAVEAADLVIIPTKCDAADRWALRTTVEAVREAEKPFLIVPTDVPPRRLGREAPELRLLRADLPDLASALWNGQLTGRRSIGQSIAEGRAPSEVDWRGVTSAECRDLWRRVMDAVPTGRAGAYAS</sequence>
<protein>
    <submittedName>
        <fullName evidence="1">Uncharacterized protein</fullName>
    </submittedName>
</protein>
<proteinExistence type="predicted"/>
<gene>
    <name evidence="1" type="ORF">VQ03_20190</name>
</gene>
<dbReference type="EMBL" id="LABZ01000145">
    <property type="protein sequence ID" value="KMO36684.1"/>
    <property type="molecule type" value="Genomic_DNA"/>
</dbReference>
<comment type="caution">
    <text evidence="1">The sequence shown here is derived from an EMBL/GenBank/DDBJ whole genome shotgun (WGS) entry which is preliminary data.</text>
</comment>
<dbReference type="PATRIC" id="fig|1187852.3.peg.1478"/>
<dbReference type="AlphaFoldDB" id="A0A0J6SSK8"/>
<name>A0A0J6SSK8_9HYPH</name>
<dbReference type="InterPro" id="IPR050678">
    <property type="entry name" value="DNA_Partitioning_ATPase"/>
</dbReference>
<keyword evidence="2" id="KW-1185">Reference proteome</keyword>
<dbReference type="Pfam" id="PF07015">
    <property type="entry name" value="VirC1"/>
    <property type="match status" value="1"/>
</dbReference>
<organism evidence="1 2">
    <name type="scientific">Methylobacterium tarhaniae</name>
    <dbReference type="NCBI Taxonomy" id="1187852"/>
    <lineage>
        <taxon>Bacteria</taxon>
        <taxon>Pseudomonadati</taxon>
        <taxon>Pseudomonadota</taxon>
        <taxon>Alphaproteobacteria</taxon>
        <taxon>Hyphomicrobiales</taxon>
        <taxon>Methylobacteriaceae</taxon>
        <taxon>Methylobacterium</taxon>
    </lineage>
</organism>
<dbReference type="SUPFAM" id="SSF52540">
    <property type="entry name" value="P-loop containing nucleoside triphosphate hydrolases"/>
    <property type="match status" value="1"/>
</dbReference>
<dbReference type="InterPro" id="IPR009744">
    <property type="entry name" value="VirC1"/>
</dbReference>
<dbReference type="CDD" id="cd02042">
    <property type="entry name" value="ParAB_family"/>
    <property type="match status" value="1"/>
</dbReference>
<accession>A0A0J6SSK8</accession>
<dbReference type="InterPro" id="IPR027417">
    <property type="entry name" value="P-loop_NTPase"/>
</dbReference>
<dbReference type="PANTHER" id="PTHR13696">
    <property type="entry name" value="P-LOOP CONTAINING NUCLEOSIDE TRIPHOSPHATE HYDROLASE"/>
    <property type="match status" value="1"/>
</dbReference>
<dbReference type="PANTHER" id="PTHR13696:SF96">
    <property type="entry name" value="COBQ_COBB_MIND_PARA NUCLEOTIDE BINDING DOMAIN-CONTAINING PROTEIN"/>
    <property type="match status" value="1"/>
</dbReference>
<reference evidence="1 2" key="1">
    <citation type="submission" date="2015-03" db="EMBL/GenBank/DDBJ databases">
        <title>Genome sequencing of Methylobacterium tarhaniae DSM 25844.</title>
        <authorList>
            <person name="Chaudhry V."/>
            <person name="Patil P.B."/>
        </authorList>
    </citation>
    <scope>NUCLEOTIDE SEQUENCE [LARGE SCALE GENOMIC DNA]</scope>
    <source>
        <strain evidence="1 2">DSM 25844</strain>
    </source>
</reference>
<evidence type="ECO:0000313" key="1">
    <source>
        <dbReference type="EMBL" id="KMO36684.1"/>
    </source>
</evidence>
<dbReference type="RefSeq" id="WP_048452689.1">
    <property type="nucleotide sequence ID" value="NZ_LABZ01000145.1"/>
</dbReference>
<dbReference type="OrthoDB" id="9804460at2"/>